<protein>
    <submittedName>
        <fullName evidence="2">Uncharacterized protein</fullName>
    </submittedName>
</protein>
<dbReference type="RefSeq" id="WP_066217214.1">
    <property type="nucleotide sequence ID" value="NZ_FNSN01000002.1"/>
</dbReference>
<organism evidence="2 3">
    <name type="scientific">Arthrobacter woluwensis</name>
    <dbReference type="NCBI Taxonomy" id="156980"/>
    <lineage>
        <taxon>Bacteria</taxon>
        <taxon>Bacillati</taxon>
        <taxon>Actinomycetota</taxon>
        <taxon>Actinomycetes</taxon>
        <taxon>Micrococcales</taxon>
        <taxon>Micrococcaceae</taxon>
        <taxon>Arthrobacter</taxon>
    </lineage>
</organism>
<keyword evidence="3" id="KW-1185">Reference proteome</keyword>
<feature type="region of interest" description="Disordered" evidence="1">
    <location>
        <begin position="41"/>
        <end position="64"/>
    </location>
</feature>
<evidence type="ECO:0000313" key="2">
    <source>
        <dbReference type="EMBL" id="SEB29948.1"/>
    </source>
</evidence>
<reference evidence="2 3" key="1">
    <citation type="submission" date="2016-10" db="EMBL/GenBank/DDBJ databases">
        <authorList>
            <person name="de Groot N.N."/>
        </authorList>
    </citation>
    <scope>NUCLEOTIDE SEQUENCE [LARGE SCALE GENOMIC DNA]</scope>
    <source>
        <strain evidence="2 3">DSM 10495</strain>
    </source>
</reference>
<sequence>MSTILTAEPVVETAPGWQMPAILQELDFEISGAIATPAKMDGGPVITVSSSCSSSGRPKNPKQQ</sequence>
<dbReference type="EMBL" id="FNSN01000002">
    <property type="protein sequence ID" value="SEB29948.1"/>
    <property type="molecule type" value="Genomic_DNA"/>
</dbReference>
<dbReference type="AlphaFoldDB" id="A0A1H4I9B1"/>
<dbReference type="STRING" id="156980.SAMN04489745_0095"/>
<gene>
    <name evidence="2" type="ORF">SAMN04489745_0095</name>
</gene>
<evidence type="ECO:0000256" key="1">
    <source>
        <dbReference type="SAM" id="MobiDB-lite"/>
    </source>
</evidence>
<proteinExistence type="predicted"/>
<name>A0A1H4I9B1_9MICC</name>
<accession>A0A1H4I9B1</accession>
<evidence type="ECO:0000313" key="3">
    <source>
        <dbReference type="Proteomes" id="UP000182652"/>
    </source>
</evidence>
<dbReference type="Proteomes" id="UP000182652">
    <property type="component" value="Unassembled WGS sequence"/>
</dbReference>